<dbReference type="Pfam" id="PF04724">
    <property type="entry name" value="Glyco_transf_17"/>
    <property type="match status" value="1"/>
</dbReference>
<protein>
    <recommendedName>
        <fullName evidence="4">Beta-1,4-mannosyl-glycoprotein 4-beta-N-acetylglucosaminyltransferase</fullName>
    </recommendedName>
</protein>
<evidence type="ECO:0000313" key="3">
    <source>
        <dbReference type="Proteomes" id="UP000717515"/>
    </source>
</evidence>
<dbReference type="GO" id="GO:0016020">
    <property type="term" value="C:membrane"/>
    <property type="evidence" value="ECO:0007669"/>
    <property type="project" value="InterPro"/>
</dbReference>
<dbReference type="PANTHER" id="PTHR12224:SF0">
    <property type="entry name" value="BETA-1,4-MANNOSYL-GLYCOPROTEIN 4-BETA-N-ACETYLGLUCOSAMINYLTRANSFERASE"/>
    <property type="match status" value="1"/>
</dbReference>
<keyword evidence="1" id="KW-0472">Membrane</keyword>
<reference evidence="2" key="1">
    <citation type="submission" date="2021-07" db="EMBL/GenBank/DDBJ databases">
        <title>Draft genome of Mortierella alpina, strain LL118, isolated from an aspen leaf litter sample.</title>
        <authorList>
            <person name="Yang S."/>
            <person name="Vinatzer B.A."/>
        </authorList>
    </citation>
    <scope>NUCLEOTIDE SEQUENCE</scope>
    <source>
        <strain evidence="2">LL118</strain>
    </source>
</reference>
<dbReference type="EMBL" id="JAIFTL010000170">
    <property type="protein sequence ID" value="KAG9322010.1"/>
    <property type="molecule type" value="Genomic_DNA"/>
</dbReference>
<dbReference type="InterPro" id="IPR006813">
    <property type="entry name" value="Glyco_trans_17"/>
</dbReference>
<comment type="caution">
    <text evidence="2">The sequence shown here is derived from an EMBL/GenBank/DDBJ whole genome shotgun (WGS) entry which is preliminary data.</text>
</comment>
<dbReference type="Proteomes" id="UP000717515">
    <property type="component" value="Unassembled WGS sequence"/>
</dbReference>
<evidence type="ECO:0000313" key="2">
    <source>
        <dbReference type="EMBL" id="KAG9322010.1"/>
    </source>
</evidence>
<dbReference type="GO" id="GO:0003830">
    <property type="term" value="F:beta-1,4-mannosylglycoprotein 4-beta-N-acetylglucosaminyltransferase activity"/>
    <property type="evidence" value="ECO:0007669"/>
    <property type="project" value="InterPro"/>
</dbReference>
<proteinExistence type="predicted"/>
<sequence length="439" mass="49783">MGFRIFRRRTLPMVLVSIAISLLLLINIFPYMYVDFVYLIRPLWDKENNKWDEVVVHYYSEGLTMEERCHAHGWTVTPPPPEGTPKAKVYDAVIFSVELDMLEIRMRELLDVVDHFVILESTHTFTGHDKELVFANNRERFEFAADKIIYKSVPLGPLQPGEQPWVNEGAMRDQMTVLLRESGVRVGDHLIFSDVDEVPSRHTVELLSSCLEVPQAIHLNMHSYQYSYEFPVDDGGKNTPSFRRWTDDLYYTRGQASAVLFANAGWHCSFCFRHLQDFVFKMDAYSHSDRVRYSFMKDPAHIQDAICNGKDLFGMFPEAYTYQDLIHRLGPIPKTKDAVSLPTWVVKNSDKFSKRADGGFYYDRGDTGASDALINPPNDMCLSIPGGASHASNDCDATAFVFADGGCQQLLAEVGTGGGFDETGPPYIHANSVRFGSLR</sequence>
<evidence type="ECO:0008006" key="4">
    <source>
        <dbReference type="Google" id="ProtNLM"/>
    </source>
</evidence>
<organism evidence="2 3">
    <name type="scientific">Mortierella alpina</name>
    <name type="common">Oleaginous fungus</name>
    <name type="synonym">Mortierella renispora</name>
    <dbReference type="NCBI Taxonomy" id="64518"/>
    <lineage>
        <taxon>Eukaryota</taxon>
        <taxon>Fungi</taxon>
        <taxon>Fungi incertae sedis</taxon>
        <taxon>Mucoromycota</taxon>
        <taxon>Mortierellomycotina</taxon>
        <taxon>Mortierellomycetes</taxon>
        <taxon>Mortierellales</taxon>
        <taxon>Mortierellaceae</taxon>
        <taxon>Mortierella</taxon>
    </lineage>
</organism>
<feature type="transmembrane region" description="Helical" evidence="1">
    <location>
        <begin position="12"/>
        <end position="33"/>
    </location>
</feature>
<accession>A0A9P8A263</accession>
<evidence type="ECO:0000256" key="1">
    <source>
        <dbReference type="SAM" id="Phobius"/>
    </source>
</evidence>
<gene>
    <name evidence="2" type="ORF">KVV02_003399</name>
</gene>
<dbReference type="GO" id="GO:0006044">
    <property type="term" value="P:N-acetylglucosamine metabolic process"/>
    <property type="evidence" value="ECO:0007669"/>
    <property type="project" value="TreeGrafter"/>
</dbReference>
<keyword evidence="1" id="KW-1133">Transmembrane helix</keyword>
<dbReference type="AlphaFoldDB" id="A0A9P8A263"/>
<dbReference type="PANTHER" id="PTHR12224">
    <property type="entry name" value="BETA-1,4-MANNOSYL-GLYCOPROTEIN BETA-1,4-N-ACETYLGLUCOSAMINYL-TRANSFERASE"/>
    <property type="match status" value="1"/>
</dbReference>
<name>A0A9P8A263_MORAP</name>
<keyword evidence="1" id="KW-0812">Transmembrane</keyword>